<dbReference type="Pfam" id="PF00375">
    <property type="entry name" value="SDF"/>
    <property type="match status" value="1"/>
</dbReference>
<feature type="transmembrane region" description="Helical" evidence="6">
    <location>
        <begin position="235"/>
        <end position="256"/>
    </location>
</feature>
<dbReference type="GO" id="GO:0015293">
    <property type="term" value="F:symporter activity"/>
    <property type="evidence" value="ECO:0007669"/>
    <property type="project" value="InterPro"/>
</dbReference>
<dbReference type="InterPro" id="IPR001991">
    <property type="entry name" value="Na-dicarboxylate_symporter"/>
</dbReference>
<dbReference type="AlphaFoldDB" id="A0A517SU41"/>
<evidence type="ECO:0000256" key="3">
    <source>
        <dbReference type="ARBA" id="ARBA00022692"/>
    </source>
</evidence>
<evidence type="ECO:0000256" key="6">
    <source>
        <dbReference type="SAM" id="Phobius"/>
    </source>
</evidence>
<evidence type="ECO:0000256" key="1">
    <source>
        <dbReference type="ARBA" id="ARBA00004141"/>
    </source>
</evidence>
<dbReference type="OrthoDB" id="9768885at2"/>
<name>A0A517SU41_9BACT</name>
<feature type="transmembrane region" description="Helical" evidence="6">
    <location>
        <begin position="276"/>
        <end position="299"/>
    </location>
</feature>
<gene>
    <name evidence="7" type="primary">gltP</name>
    <name evidence="7" type="ORF">SV7mr_21530</name>
</gene>
<evidence type="ECO:0000313" key="7">
    <source>
        <dbReference type="EMBL" id="QDT59644.1"/>
    </source>
</evidence>
<feature type="transmembrane region" description="Helical" evidence="6">
    <location>
        <begin position="197"/>
        <end position="214"/>
    </location>
</feature>
<dbReference type="Gene3D" id="1.10.3860.10">
    <property type="entry name" value="Sodium:dicarboxylate symporter"/>
    <property type="match status" value="1"/>
</dbReference>
<organism evidence="7 8">
    <name type="scientific">Stieleria bergensis</name>
    <dbReference type="NCBI Taxonomy" id="2528025"/>
    <lineage>
        <taxon>Bacteria</taxon>
        <taxon>Pseudomonadati</taxon>
        <taxon>Planctomycetota</taxon>
        <taxon>Planctomycetia</taxon>
        <taxon>Pirellulales</taxon>
        <taxon>Pirellulaceae</taxon>
        <taxon>Stieleria</taxon>
    </lineage>
</organism>
<dbReference type="EMBL" id="CP036272">
    <property type="protein sequence ID" value="QDT59644.1"/>
    <property type="molecule type" value="Genomic_DNA"/>
</dbReference>
<keyword evidence="4 6" id="KW-1133">Transmembrane helix</keyword>
<sequence>MNAAPNQAASGSSGGDNHAKWLTPAIFGSIVLAFLCAFLAPDFAASLHLGGELFLRMLKMLVVPLVFTSVMCGVLGMGDVRKLGRPGAAAVGYYLMTTVIAVILGLLVVNVFQPGKMTLTADQEEKLVSAAEKNSRGKIGKYLSEETGLSASEVQRVLAPLPEGQPESPPSVTMIVENLVLMLVSDNLLAAAADQQLLPMIVFAIAFAAMLTTMREDVSSLTNLVTQSNAALMKFVMLLMYLAPIGIFCLVASRFGEAMSNGSEAFWAELRQIGGYFMTIIAGLGIHALVVLPLIYYIVLRKNPFRYLLAMAKALLTAFSTASSSATLPITLECAEEAGVSKRSTEFVVPLGATINMDGTALYEAGAALFIAQVSGADLSLFQQLIIAVTATLAAIGAAGIPEAGLITMLIVLNAVGLPLEYMGLILSVDWLLDRFRTTVNVFGDSVGAAVVEKAMPAS</sequence>
<keyword evidence="2" id="KW-0813">Transport</keyword>
<dbReference type="PRINTS" id="PR00173">
    <property type="entry name" value="EDTRNSPORT"/>
</dbReference>
<feature type="transmembrane region" description="Helical" evidence="6">
    <location>
        <begin position="90"/>
        <end position="112"/>
    </location>
</feature>
<reference evidence="7 8" key="1">
    <citation type="submission" date="2019-02" db="EMBL/GenBank/DDBJ databases">
        <title>Deep-cultivation of Planctomycetes and their phenomic and genomic characterization uncovers novel biology.</title>
        <authorList>
            <person name="Wiegand S."/>
            <person name="Jogler M."/>
            <person name="Boedeker C."/>
            <person name="Pinto D."/>
            <person name="Vollmers J."/>
            <person name="Rivas-Marin E."/>
            <person name="Kohn T."/>
            <person name="Peeters S.H."/>
            <person name="Heuer A."/>
            <person name="Rast P."/>
            <person name="Oberbeckmann S."/>
            <person name="Bunk B."/>
            <person name="Jeske O."/>
            <person name="Meyerdierks A."/>
            <person name="Storesund J.E."/>
            <person name="Kallscheuer N."/>
            <person name="Luecker S."/>
            <person name="Lage O.M."/>
            <person name="Pohl T."/>
            <person name="Merkel B.J."/>
            <person name="Hornburger P."/>
            <person name="Mueller R.-W."/>
            <person name="Bruemmer F."/>
            <person name="Labrenz M."/>
            <person name="Spormann A.M."/>
            <person name="Op den Camp H."/>
            <person name="Overmann J."/>
            <person name="Amann R."/>
            <person name="Jetten M.S.M."/>
            <person name="Mascher T."/>
            <person name="Medema M.H."/>
            <person name="Devos D.P."/>
            <person name="Kaster A.-K."/>
            <person name="Ovreas L."/>
            <person name="Rohde M."/>
            <person name="Galperin M.Y."/>
            <person name="Jogler C."/>
        </authorList>
    </citation>
    <scope>NUCLEOTIDE SEQUENCE [LARGE SCALE GENOMIC DNA]</scope>
    <source>
        <strain evidence="7 8">SV_7m_r</strain>
    </source>
</reference>
<protein>
    <submittedName>
        <fullName evidence="7">Proton glutamate symport protein</fullName>
    </submittedName>
</protein>
<feature type="transmembrane region" description="Helical" evidence="6">
    <location>
        <begin position="60"/>
        <end position="78"/>
    </location>
</feature>
<accession>A0A517SU41</accession>
<dbReference type="InterPro" id="IPR050746">
    <property type="entry name" value="DAACS"/>
</dbReference>
<evidence type="ECO:0000256" key="2">
    <source>
        <dbReference type="ARBA" id="ARBA00022448"/>
    </source>
</evidence>
<dbReference type="RefSeq" id="WP_145271653.1">
    <property type="nucleotide sequence ID" value="NZ_CP036272.1"/>
</dbReference>
<keyword evidence="8" id="KW-1185">Reference proteome</keyword>
<dbReference type="GO" id="GO:0016020">
    <property type="term" value="C:membrane"/>
    <property type="evidence" value="ECO:0007669"/>
    <property type="project" value="UniProtKB-SubCell"/>
</dbReference>
<comment type="subcellular location">
    <subcellularLocation>
        <location evidence="1">Membrane</location>
        <topology evidence="1">Multi-pass membrane protein</topology>
    </subcellularLocation>
</comment>
<evidence type="ECO:0000313" key="8">
    <source>
        <dbReference type="Proteomes" id="UP000315003"/>
    </source>
</evidence>
<dbReference type="PANTHER" id="PTHR11958:SF63">
    <property type="entry name" value="AMINO ACID TRANSPORTER"/>
    <property type="match status" value="1"/>
</dbReference>
<keyword evidence="5 6" id="KW-0472">Membrane</keyword>
<feature type="transmembrane region" description="Helical" evidence="6">
    <location>
        <begin position="381"/>
        <end position="401"/>
    </location>
</feature>
<evidence type="ECO:0000256" key="5">
    <source>
        <dbReference type="ARBA" id="ARBA00023136"/>
    </source>
</evidence>
<feature type="transmembrane region" description="Helical" evidence="6">
    <location>
        <begin position="407"/>
        <end position="427"/>
    </location>
</feature>
<dbReference type="Proteomes" id="UP000315003">
    <property type="component" value="Chromosome"/>
</dbReference>
<feature type="transmembrane region" description="Helical" evidence="6">
    <location>
        <begin position="21"/>
        <end position="40"/>
    </location>
</feature>
<dbReference type="SUPFAM" id="SSF118215">
    <property type="entry name" value="Proton glutamate symport protein"/>
    <property type="match status" value="1"/>
</dbReference>
<dbReference type="PANTHER" id="PTHR11958">
    <property type="entry name" value="SODIUM/DICARBOXYLATE SYMPORTER-RELATED"/>
    <property type="match status" value="1"/>
</dbReference>
<proteinExistence type="predicted"/>
<keyword evidence="3 6" id="KW-0812">Transmembrane</keyword>
<dbReference type="InterPro" id="IPR036458">
    <property type="entry name" value="Na:dicarbo_symporter_sf"/>
</dbReference>
<evidence type="ECO:0000256" key="4">
    <source>
        <dbReference type="ARBA" id="ARBA00022989"/>
    </source>
</evidence>